<dbReference type="EMBL" id="MFHD01000002">
    <property type="protein sequence ID" value="OGF63510.1"/>
    <property type="molecule type" value="Genomic_DNA"/>
</dbReference>
<dbReference type="InterPro" id="IPR011042">
    <property type="entry name" value="6-blade_b-propeller_TolB-like"/>
</dbReference>
<sequence length="426" mass="45860">MENLLTKRNIIIAGVVIVIIIGALVWFGLKNGTGTEDGGFFGLFPWAPPGSSKPGFETSQKPGFFPPGGVSPGGEQPFTPEAAQNLPVGTLIRLSSDNISSLVGVGTTSVKYHKNIPENLGHLFERRADGTNEEKRISNFTIPQVLRVVWAPDGKKAVVFYNLDNQIRKLLIDYATTTPKTSFLPDSISDIAFSPDSKSLVFINNLPASPSQGGGDSQNIFASTADFKNQRKIFDNNVPGFEISWPAANTIALKTKSSYGARGFIYALNASTGAPASPSQGGFNKVAEGLGLDAIWNSDGSGTLYSVSDADGNLLNLKFVDAKTGATKEFSVKTIAEKCAFSKTRKNLVYCAVPDNPQQAKYPDAWWQGKVTFRDDFVSIDVSSGQTSVLVSAKADATQPRVLSDDSWLLFRDKSSGNLWSLKLKL</sequence>
<name>A0A1F5VJK1_9BACT</name>
<reference evidence="2 3" key="1">
    <citation type="journal article" date="2016" name="Nat. Commun.">
        <title>Thousands of microbial genomes shed light on interconnected biogeochemical processes in an aquifer system.</title>
        <authorList>
            <person name="Anantharaman K."/>
            <person name="Brown C.T."/>
            <person name="Hug L.A."/>
            <person name="Sharon I."/>
            <person name="Castelle C.J."/>
            <person name="Probst A.J."/>
            <person name="Thomas B.C."/>
            <person name="Singh A."/>
            <person name="Wilkins M.J."/>
            <person name="Karaoz U."/>
            <person name="Brodie E.L."/>
            <person name="Williams K.H."/>
            <person name="Hubbard S.S."/>
            <person name="Banfield J.F."/>
        </authorList>
    </citation>
    <scope>NUCLEOTIDE SEQUENCE [LARGE SCALE GENOMIC DNA]</scope>
</reference>
<protein>
    <recommendedName>
        <fullName evidence="4">Dipeptidylpeptidase IV N-terminal domain-containing protein</fullName>
    </recommendedName>
</protein>
<gene>
    <name evidence="2" type="ORF">A2834_01535</name>
</gene>
<dbReference type="Proteomes" id="UP000179251">
    <property type="component" value="Unassembled WGS sequence"/>
</dbReference>
<evidence type="ECO:0000256" key="1">
    <source>
        <dbReference type="SAM" id="Phobius"/>
    </source>
</evidence>
<proteinExistence type="predicted"/>
<accession>A0A1F5VJK1</accession>
<dbReference type="STRING" id="1798325.A2834_01535"/>
<feature type="transmembrane region" description="Helical" evidence="1">
    <location>
        <begin position="9"/>
        <end position="29"/>
    </location>
</feature>
<keyword evidence="1" id="KW-1133">Transmembrane helix</keyword>
<comment type="caution">
    <text evidence="2">The sequence shown here is derived from an EMBL/GenBank/DDBJ whole genome shotgun (WGS) entry which is preliminary data.</text>
</comment>
<keyword evidence="1" id="KW-0812">Transmembrane</keyword>
<organism evidence="2 3">
    <name type="scientific">Candidatus Giovannonibacteria bacterium RIFCSPHIGHO2_01_FULL_45_23</name>
    <dbReference type="NCBI Taxonomy" id="1798325"/>
    <lineage>
        <taxon>Bacteria</taxon>
        <taxon>Candidatus Giovannoniibacteriota</taxon>
    </lineage>
</organism>
<dbReference type="Gene3D" id="2.120.10.30">
    <property type="entry name" value="TolB, C-terminal domain"/>
    <property type="match status" value="1"/>
</dbReference>
<dbReference type="AlphaFoldDB" id="A0A1F5VJK1"/>
<evidence type="ECO:0000313" key="3">
    <source>
        <dbReference type="Proteomes" id="UP000179251"/>
    </source>
</evidence>
<keyword evidence="1" id="KW-0472">Membrane</keyword>
<dbReference type="SUPFAM" id="SSF69304">
    <property type="entry name" value="Tricorn protease N-terminal domain"/>
    <property type="match status" value="1"/>
</dbReference>
<evidence type="ECO:0000313" key="2">
    <source>
        <dbReference type="EMBL" id="OGF63510.1"/>
    </source>
</evidence>
<evidence type="ECO:0008006" key="4">
    <source>
        <dbReference type="Google" id="ProtNLM"/>
    </source>
</evidence>